<dbReference type="PANTHER" id="PTHR12526">
    <property type="entry name" value="GLYCOSYLTRANSFERASE"/>
    <property type="match status" value="1"/>
</dbReference>
<gene>
    <name evidence="2" type="ORF">KCG35_11670</name>
</gene>
<evidence type="ECO:0000259" key="1">
    <source>
        <dbReference type="Pfam" id="PF13439"/>
    </source>
</evidence>
<dbReference type="SUPFAM" id="SSF53756">
    <property type="entry name" value="UDP-Glycosyltransferase/glycogen phosphorylase"/>
    <property type="match status" value="1"/>
</dbReference>
<reference evidence="2 3" key="1">
    <citation type="submission" date="2021-04" db="EMBL/GenBank/DDBJ databases">
        <authorList>
            <person name="Pira H."/>
            <person name="Risdian C."/>
            <person name="Wink J."/>
        </authorList>
    </citation>
    <scope>NUCLEOTIDE SEQUENCE [LARGE SCALE GENOMIC DNA]</scope>
    <source>
        <strain evidence="2 3">WH53</strain>
    </source>
</reference>
<accession>A0ABS5ZCJ6</accession>
<dbReference type="Pfam" id="PF13439">
    <property type="entry name" value="Glyco_transf_4"/>
    <property type="match status" value="1"/>
</dbReference>
<dbReference type="Pfam" id="PF13692">
    <property type="entry name" value="Glyco_trans_1_4"/>
    <property type="match status" value="1"/>
</dbReference>
<dbReference type="Gene3D" id="3.40.50.2000">
    <property type="entry name" value="Glycogen Phosphorylase B"/>
    <property type="match status" value="2"/>
</dbReference>
<keyword evidence="2" id="KW-0808">Transferase</keyword>
<protein>
    <submittedName>
        <fullName evidence="2">Glycosyltransferase</fullName>
        <ecNumber evidence="2">2.4.-.-</ecNumber>
    </submittedName>
</protein>
<evidence type="ECO:0000313" key="2">
    <source>
        <dbReference type="EMBL" id="MBU2711719.1"/>
    </source>
</evidence>
<feature type="domain" description="Glycosyltransferase subfamily 4-like N-terminal" evidence="1">
    <location>
        <begin position="13"/>
        <end position="218"/>
    </location>
</feature>
<sequence>MKVVHVNVSDSMGGASKAAYRIHRGLLHIGIDSQMVVNEKLTVDPTVVGPKGIFSKGIRMTRGHWVMPLQRLQHGKNLGYRSLNIVPTGLHHTLNQMDTDIVHLHWVNGEMISISEIARINAPLVWTLHDMWPFCGTEHYVKDPASNRYIEGYSSNNRPKEETGWDWDQWIYKRKQRYWQSLPIHVISPSHWLKSCAQSSRLFSEKFHQVIHNGLDLKYHKSIQKSVARDMFNLPQHSQLILFGAVSSTADHRKGYDLLQKALGHLKTWVDVSNTALVIFGAEKVHKCEGDTAHFPLFNIVPLRDDVSINALYSAADVFVAPSRQENLANTVLEALAAATPCVAFDIGGMGDLIKHQTNGYLAKPMDTMDLAQGVAWVLNSSTPNALSLAARQCVEEKFDLNKIARQYLQQYYAVLGG</sequence>
<dbReference type="GO" id="GO:0016757">
    <property type="term" value="F:glycosyltransferase activity"/>
    <property type="evidence" value="ECO:0007669"/>
    <property type="project" value="UniProtKB-KW"/>
</dbReference>
<dbReference type="EMBL" id="JAGSOY010000024">
    <property type="protein sequence ID" value="MBU2711719.1"/>
    <property type="molecule type" value="Genomic_DNA"/>
</dbReference>
<proteinExistence type="predicted"/>
<dbReference type="EC" id="2.4.-.-" evidence="2"/>
<name>A0ABS5ZCJ6_9GAMM</name>
<dbReference type="Proteomes" id="UP000690515">
    <property type="component" value="Unassembled WGS sequence"/>
</dbReference>
<comment type="caution">
    <text evidence="2">The sequence shown here is derived from an EMBL/GenBank/DDBJ whole genome shotgun (WGS) entry which is preliminary data.</text>
</comment>
<keyword evidence="3" id="KW-1185">Reference proteome</keyword>
<evidence type="ECO:0000313" key="3">
    <source>
        <dbReference type="Proteomes" id="UP000690515"/>
    </source>
</evidence>
<keyword evidence="2" id="KW-0328">Glycosyltransferase</keyword>
<dbReference type="RefSeq" id="WP_215819878.1">
    <property type="nucleotide sequence ID" value="NZ_JAGSOY010000024.1"/>
</dbReference>
<organism evidence="2 3">
    <name type="scientific">Zooshikella harenae</name>
    <dbReference type="NCBI Taxonomy" id="2827238"/>
    <lineage>
        <taxon>Bacteria</taxon>
        <taxon>Pseudomonadati</taxon>
        <taxon>Pseudomonadota</taxon>
        <taxon>Gammaproteobacteria</taxon>
        <taxon>Oceanospirillales</taxon>
        <taxon>Zooshikellaceae</taxon>
        <taxon>Zooshikella</taxon>
    </lineage>
</organism>
<dbReference type="InterPro" id="IPR028098">
    <property type="entry name" value="Glyco_trans_4-like_N"/>
</dbReference>